<evidence type="ECO:0000256" key="1">
    <source>
        <dbReference type="PIRSR" id="PIRSR600250-50"/>
    </source>
</evidence>
<dbReference type="AlphaFoldDB" id="A8ME86"/>
<dbReference type="CDD" id="cd13426">
    <property type="entry name" value="Peptidase_G1"/>
    <property type="match status" value="1"/>
</dbReference>
<keyword evidence="3" id="KW-1185">Reference proteome</keyword>
<reference evidence="2 3" key="1">
    <citation type="submission" date="2007-10" db="EMBL/GenBank/DDBJ databases">
        <title>Complete sequence of Caldivirga maquilingensis IC-167.</title>
        <authorList>
            <consortium name="US DOE Joint Genome Institute"/>
            <person name="Copeland A."/>
            <person name="Lucas S."/>
            <person name="Lapidus A."/>
            <person name="Barry K."/>
            <person name="Glavina del Rio T."/>
            <person name="Dalin E."/>
            <person name="Tice H."/>
            <person name="Pitluck S."/>
            <person name="Saunders E."/>
            <person name="Brettin T."/>
            <person name="Bruce D."/>
            <person name="Detter J.C."/>
            <person name="Han C."/>
            <person name="Schmutz J."/>
            <person name="Larimer F."/>
            <person name="Land M."/>
            <person name="Hauser L."/>
            <person name="Kyrpides N."/>
            <person name="Ivanova N."/>
            <person name="Biddle J.F."/>
            <person name="Zhang Z."/>
            <person name="Fitz-Gibbon S.T."/>
            <person name="Lowe T.M."/>
            <person name="Saltikov C."/>
            <person name="House C.H."/>
            <person name="Richardson P."/>
        </authorList>
    </citation>
    <scope>NUCLEOTIDE SEQUENCE [LARGE SCALE GENOMIC DNA]</scope>
    <source>
        <strain evidence="3">ATCC 700844 / DSM 13496 / JCM 10307 / IC-167</strain>
    </source>
</reference>
<dbReference type="Gene3D" id="2.60.120.700">
    <property type="entry name" value="Peptidase G1"/>
    <property type="match status" value="1"/>
</dbReference>
<evidence type="ECO:0008006" key="4">
    <source>
        <dbReference type="Google" id="ProtNLM"/>
    </source>
</evidence>
<gene>
    <name evidence="2" type="ordered locus">Cmaq_1265</name>
</gene>
<dbReference type="Proteomes" id="UP000001137">
    <property type="component" value="Chromosome"/>
</dbReference>
<sequence>MLILTLIALAFAPLAVKPILISHPMIKQGLTSLSSSVSSLNWAGYAVPAEKGTVTSVAGSFIVPSVTCTTGQTTYVALWTGLDGYNDTTVEQAGIAVECENGKPIYWAWYEFYPSPSVTIKGFTVNPGDDIYVNVTYLGHGKFQVTIKDVTKSEAYSTTGRVSKAELSSAECILERPVVNGQLSSLANFGTAYYGQDYTSILDTCYATVSGVTGPFGLFPSVVSIIMVNNSGETLAYPSSLTSDGSSFTVTYG</sequence>
<dbReference type="PANTHER" id="PTHR37536">
    <property type="entry name" value="PUTATIVE (AFU_ORTHOLOGUE AFUA_3G02970)-RELATED"/>
    <property type="match status" value="1"/>
</dbReference>
<dbReference type="InterPro" id="IPR013320">
    <property type="entry name" value="ConA-like_dom_sf"/>
</dbReference>
<dbReference type="InterPro" id="IPR000250">
    <property type="entry name" value="Peptidase_G1"/>
</dbReference>
<dbReference type="PANTHER" id="PTHR37536:SF1">
    <property type="entry name" value="ASPERGILLOPEPSIN, PUTAITVE (AFU_ORTHOLOGUE AFUA_7G01200)"/>
    <property type="match status" value="1"/>
</dbReference>
<dbReference type="MEROPS" id="G01.006"/>
<dbReference type="HOGENOM" id="CLU_076823_1_0_2"/>
<accession>A8ME86</accession>
<proteinExistence type="predicted"/>
<dbReference type="STRING" id="397948.Cmaq_1265"/>
<dbReference type="GO" id="GO:0070007">
    <property type="term" value="F:glutamic-type endopeptidase activity"/>
    <property type="evidence" value="ECO:0007669"/>
    <property type="project" value="InterPro"/>
</dbReference>
<protein>
    <recommendedName>
        <fullName evidence="4">Peptidase A4 family protein</fullName>
    </recommendedName>
</protein>
<name>A8ME86_CALMQ</name>
<dbReference type="InterPro" id="IPR038656">
    <property type="entry name" value="Peptidase_G1_sf"/>
</dbReference>
<dbReference type="EMBL" id="CP000852">
    <property type="protein sequence ID" value="ABW02092.1"/>
    <property type="molecule type" value="Genomic_DNA"/>
</dbReference>
<evidence type="ECO:0000313" key="3">
    <source>
        <dbReference type="Proteomes" id="UP000001137"/>
    </source>
</evidence>
<evidence type="ECO:0000313" key="2">
    <source>
        <dbReference type="EMBL" id="ABW02092.1"/>
    </source>
</evidence>
<feature type="active site" description="Proton acceptor" evidence="1">
    <location>
        <position position="175"/>
    </location>
</feature>
<dbReference type="Pfam" id="PF01828">
    <property type="entry name" value="Peptidase_A4"/>
    <property type="match status" value="1"/>
</dbReference>
<dbReference type="SUPFAM" id="SSF49899">
    <property type="entry name" value="Concanavalin A-like lectins/glucanases"/>
    <property type="match status" value="1"/>
</dbReference>
<dbReference type="GO" id="GO:0006508">
    <property type="term" value="P:proteolysis"/>
    <property type="evidence" value="ECO:0007669"/>
    <property type="project" value="InterPro"/>
</dbReference>
<dbReference type="eggNOG" id="arCOG06964">
    <property type="taxonomic scope" value="Archaea"/>
</dbReference>
<organism evidence="2 3">
    <name type="scientific">Caldivirga maquilingensis (strain ATCC 700844 / DSM 13496 / JCM 10307 / IC-167)</name>
    <dbReference type="NCBI Taxonomy" id="397948"/>
    <lineage>
        <taxon>Archaea</taxon>
        <taxon>Thermoproteota</taxon>
        <taxon>Thermoprotei</taxon>
        <taxon>Thermoproteales</taxon>
        <taxon>Thermoproteaceae</taxon>
        <taxon>Caldivirga</taxon>
    </lineage>
</organism>
<dbReference type="KEGG" id="cma:Cmaq_1265"/>